<organism evidence="1 2">
    <name type="scientific">Pseudocercospora eumusae</name>
    <dbReference type="NCBI Taxonomy" id="321146"/>
    <lineage>
        <taxon>Eukaryota</taxon>
        <taxon>Fungi</taxon>
        <taxon>Dikarya</taxon>
        <taxon>Ascomycota</taxon>
        <taxon>Pezizomycotina</taxon>
        <taxon>Dothideomycetes</taxon>
        <taxon>Dothideomycetidae</taxon>
        <taxon>Mycosphaerellales</taxon>
        <taxon>Mycosphaerellaceae</taxon>
        <taxon>Pseudocercospora</taxon>
    </lineage>
</organism>
<dbReference type="Proteomes" id="UP000070133">
    <property type="component" value="Unassembled WGS sequence"/>
</dbReference>
<dbReference type="EMBL" id="LFZN01000195">
    <property type="protein sequence ID" value="KXS95882.1"/>
    <property type="molecule type" value="Genomic_DNA"/>
</dbReference>
<keyword evidence="2" id="KW-1185">Reference proteome</keyword>
<sequence>MSQQPDKGKELSPLLRGASRHNTIFSFSTRTHGNPVASLQQSGTNPNHAYLHDSGESLAADMRSVDTILDYDFFTSPSVGGQLPNSETQRLNPNLNLTTCHPASFEQTQTPTNAALEHMPSFTYAFEFINISMADLSNILDTDDEVPQLDLVLRLREIECEQLSAPYMAWAF</sequence>
<protein>
    <submittedName>
        <fullName evidence="1">Uncharacterized protein</fullName>
    </submittedName>
</protein>
<comment type="caution">
    <text evidence="1">The sequence shown here is derived from an EMBL/GenBank/DDBJ whole genome shotgun (WGS) entry which is preliminary data.</text>
</comment>
<evidence type="ECO:0000313" key="1">
    <source>
        <dbReference type="EMBL" id="KXS95882.1"/>
    </source>
</evidence>
<reference evidence="1 2" key="1">
    <citation type="submission" date="2015-07" db="EMBL/GenBank/DDBJ databases">
        <title>Comparative genomics of the Sigatoka disease complex on banana suggests a link between parallel evolutionary changes in Pseudocercospora fijiensis and Pseudocercospora eumusae and increased virulence on the banana host.</title>
        <authorList>
            <person name="Chang T.-C."/>
            <person name="Salvucci A."/>
            <person name="Crous P.W."/>
            <person name="Stergiopoulos I."/>
        </authorList>
    </citation>
    <scope>NUCLEOTIDE SEQUENCE [LARGE SCALE GENOMIC DNA]</scope>
    <source>
        <strain evidence="1 2">CBS 114824</strain>
    </source>
</reference>
<evidence type="ECO:0000313" key="2">
    <source>
        <dbReference type="Proteomes" id="UP000070133"/>
    </source>
</evidence>
<name>A0A139H0D4_9PEZI</name>
<accession>A0A139H0D4</accession>
<proteinExistence type="predicted"/>
<gene>
    <name evidence="1" type="ORF">AC578_9950</name>
</gene>
<dbReference type="AlphaFoldDB" id="A0A139H0D4"/>